<keyword evidence="2" id="KW-1185">Reference proteome</keyword>
<sequence length="93" mass="10628">MNALADYLLTVAWIRSCRLHCLNRPLPKRSTSLPRTTCRYGLTALCSLCGEGPISGHHRRTMAHWCRRDLIPVIGACWARERWRRCMGCGRGC</sequence>
<organism evidence="1 2">
    <name type="scientific">Pterulicium gracile</name>
    <dbReference type="NCBI Taxonomy" id="1884261"/>
    <lineage>
        <taxon>Eukaryota</taxon>
        <taxon>Fungi</taxon>
        <taxon>Dikarya</taxon>
        <taxon>Basidiomycota</taxon>
        <taxon>Agaricomycotina</taxon>
        <taxon>Agaricomycetes</taxon>
        <taxon>Agaricomycetidae</taxon>
        <taxon>Agaricales</taxon>
        <taxon>Pleurotineae</taxon>
        <taxon>Pterulaceae</taxon>
        <taxon>Pterulicium</taxon>
    </lineage>
</organism>
<dbReference type="Proteomes" id="UP000305067">
    <property type="component" value="Unassembled WGS sequence"/>
</dbReference>
<dbReference type="EMBL" id="ML178814">
    <property type="protein sequence ID" value="TFL07204.1"/>
    <property type="molecule type" value="Genomic_DNA"/>
</dbReference>
<name>A0A5C3R7B1_9AGAR</name>
<reference evidence="1 2" key="1">
    <citation type="journal article" date="2019" name="Nat. Ecol. Evol.">
        <title>Megaphylogeny resolves global patterns of mushroom evolution.</title>
        <authorList>
            <person name="Varga T."/>
            <person name="Krizsan K."/>
            <person name="Foldi C."/>
            <person name="Dima B."/>
            <person name="Sanchez-Garcia M."/>
            <person name="Sanchez-Ramirez S."/>
            <person name="Szollosi G.J."/>
            <person name="Szarkandi J.G."/>
            <person name="Papp V."/>
            <person name="Albert L."/>
            <person name="Andreopoulos W."/>
            <person name="Angelini C."/>
            <person name="Antonin V."/>
            <person name="Barry K.W."/>
            <person name="Bougher N.L."/>
            <person name="Buchanan P."/>
            <person name="Buyck B."/>
            <person name="Bense V."/>
            <person name="Catcheside P."/>
            <person name="Chovatia M."/>
            <person name="Cooper J."/>
            <person name="Damon W."/>
            <person name="Desjardin D."/>
            <person name="Finy P."/>
            <person name="Geml J."/>
            <person name="Haridas S."/>
            <person name="Hughes K."/>
            <person name="Justo A."/>
            <person name="Karasinski D."/>
            <person name="Kautmanova I."/>
            <person name="Kiss B."/>
            <person name="Kocsube S."/>
            <person name="Kotiranta H."/>
            <person name="LaButti K.M."/>
            <person name="Lechner B.E."/>
            <person name="Liimatainen K."/>
            <person name="Lipzen A."/>
            <person name="Lukacs Z."/>
            <person name="Mihaltcheva S."/>
            <person name="Morgado L.N."/>
            <person name="Niskanen T."/>
            <person name="Noordeloos M.E."/>
            <person name="Ohm R.A."/>
            <person name="Ortiz-Santana B."/>
            <person name="Ovrebo C."/>
            <person name="Racz N."/>
            <person name="Riley R."/>
            <person name="Savchenko A."/>
            <person name="Shiryaev A."/>
            <person name="Soop K."/>
            <person name="Spirin V."/>
            <person name="Szebenyi C."/>
            <person name="Tomsovsky M."/>
            <person name="Tulloss R.E."/>
            <person name="Uehling J."/>
            <person name="Grigoriev I.V."/>
            <person name="Vagvolgyi C."/>
            <person name="Papp T."/>
            <person name="Martin F.M."/>
            <person name="Miettinen O."/>
            <person name="Hibbett D.S."/>
            <person name="Nagy L.G."/>
        </authorList>
    </citation>
    <scope>NUCLEOTIDE SEQUENCE [LARGE SCALE GENOMIC DNA]</scope>
    <source>
        <strain evidence="1 2">CBS 309.79</strain>
    </source>
</reference>
<evidence type="ECO:0000313" key="2">
    <source>
        <dbReference type="Proteomes" id="UP000305067"/>
    </source>
</evidence>
<dbReference type="AlphaFoldDB" id="A0A5C3R7B1"/>
<accession>A0A5C3R7B1</accession>
<evidence type="ECO:0000313" key="1">
    <source>
        <dbReference type="EMBL" id="TFL07204.1"/>
    </source>
</evidence>
<gene>
    <name evidence="1" type="ORF">BDV98DRAFT_557435</name>
</gene>
<protein>
    <submittedName>
        <fullName evidence="1">Uncharacterized protein</fullName>
    </submittedName>
</protein>
<proteinExistence type="predicted"/>